<dbReference type="InterPro" id="IPR002126">
    <property type="entry name" value="Cadherin-like_dom"/>
</dbReference>
<keyword evidence="8 14" id="KW-1133">Transmembrane helix</keyword>
<dbReference type="Pfam" id="PF00028">
    <property type="entry name" value="Cadherin"/>
    <property type="match status" value="6"/>
</dbReference>
<feature type="chain" id="PRO_5042431435" description="Protocadherin-20" evidence="15">
    <location>
        <begin position="20"/>
        <end position="1045"/>
    </location>
</feature>
<dbReference type="GO" id="GO:0005886">
    <property type="term" value="C:plasma membrane"/>
    <property type="evidence" value="ECO:0007669"/>
    <property type="project" value="UniProtKB-SubCell"/>
</dbReference>
<dbReference type="Pfam" id="PF08266">
    <property type="entry name" value="Cadherin_2"/>
    <property type="match status" value="1"/>
</dbReference>
<evidence type="ECO:0000256" key="2">
    <source>
        <dbReference type="ARBA" id="ARBA00022475"/>
    </source>
</evidence>
<feature type="domain" description="Cadherin" evidence="16">
    <location>
        <begin position="359"/>
        <end position="462"/>
    </location>
</feature>
<feature type="transmembrane region" description="Helical" evidence="14">
    <location>
        <begin position="785"/>
        <end position="810"/>
    </location>
</feature>
<dbReference type="SMART" id="SM00112">
    <property type="entry name" value="CA"/>
    <property type="match status" value="7"/>
</dbReference>
<feature type="compositionally biased region" description="Polar residues" evidence="13">
    <location>
        <begin position="911"/>
        <end position="925"/>
    </location>
</feature>
<evidence type="ECO:0000313" key="17">
    <source>
        <dbReference type="EnsemblMetazoa" id="G24934.4:cds"/>
    </source>
</evidence>
<evidence type="ECO:0000256" key="3">
    <source>
        <dbReference type="ARBA" id="ARBA00022692"/>
    </source>
</evidence>
<keyword evidence="5" id="KW-0677">Repeat</keyword>
<evidence type="ECO:0000256" key="15">
    <source>
        <dbReference type="SAM" id="SignalP"/>
    </source>
</evidence>
<feature type="domain" description="Cadherin" evidence="16">
    <location>
        <begin position="570"/>
        <end position="671"/>
    </location>
</feature>
<keyword evidence="3 14" id="KW-0812">Transmembrane</keyword>
<keyword evidence="4 15" id="KW-0732">Signal</keyword>
<dbReference type="OrthoDB" id="6252479at2759"/>
<dbReference type="InterPro" id="IPR050174">
    <property type="entry name" value="Protocadherin/Cadherin-CA"/>
</dbReference>
<dbReference type="FunFam" id="2.60.40.60:FF:000002">
    <property type="entry name" value="Protocadherin alpha 2"/>
    <property type="match status" value="1"/>
</dbReference>
<dbReference type="EnsemblMetazoa" id="G24934.4">
    <property type="protein sequence ID" value="G24934.4:cds"/>
    <property type="gene ID" value="G24934"/>
</dbReference>
<evidence type="ECO:0000256" key="7">
    <source>
        <dbReference type="ARBA" id="ARBA00022889"/>
    </source>
</evidence>
<keyword evidence="2" id="KW-1003">Cell membrane</keyword>
<dbReference type="PRINTS" id="PR00205">
    <property type="entry name" value="CADHERIN"/>
</dbReference>
<sequence>MRMYSVFLCVSIFASCIVGEDINVVYSIDEETPNGTYIGNVAMDSNLRSQMTESDFKTLKFSLLSGESYVSMFTIDETSGNLYTARVVDREKLCPFTAVCKISFEASAKSTIRSFFTKIKLVIYIQDINDHSPVFPRSSMSLEIPESTLIGNSFTIDGAKDADTSPNYTLNSYTLEQSDSPFSLSFVQNLDGTSVVKLEVDKELDREVQDSYNLVVIAADGGNPPRSERLLVNVRITDVNDNAPMLSSTIYNVSVKEDEPVGSVILTLKATDLDSGKNSEIRYRLSNHQSENIKQLFEIDEITGQLRIAKPLPYNDGNPYRVIVEASDLGDQPLTVQASVKVLVEDSANNPPEIHVTLLPTSDIARISEDASVGAVIAHVVVIDRDSGMNGYVTCMLDYPYFKIDRLEVNEYKVTVAQPLDREQLPNHTITIVCRDAGTPSLTSTHTFSAIILDSNDNAPKFSSNIYQGSIPENNRKGTHVIQVQATDVDQGQNGEVLYQLLQNNVTQQYGLTIDSSTGKVSTSITFDRETTPTFVFKVIASDKGPTPLSSTATVMVKVIDENDVAPAFLEKVFLFKVSEQKAAGTVVGRLIARDFDEGVNGEFEFYAESGTQPFEVAKDGVVKTTMSLDREKQEVYDFTVFVTDKGQPPKSSSARVKITIDDENDNSPKFVFPSSTNNTVLVSQNTKPGSIIARIRAVDPDKEQNGEITYSIEGANFSEVFYSNNHTGDIIAKKGLEEYSGQTFSLVAVARDLGSAFQATRVEFFVRVAGADYLDSTSQTNITIVIVLVTVTLALSGFIILTICIIRWLDHNRKNQKDIVKVEKTFSSPSDTTEEVSKLSIANRYIEGADDPSRKISNISRYVDHSEIEKRPRNQVTFAPYTKDEETNFSVPNPVYGEPLPSFPSHQIEDNQSNCSMNSTNSDSGRGLSDDETRDGVGRGMLYHSRKGKVRNNIPYQLNIPHQERSTNFFPDNTSPVSPINLTRTESSFGNSFRFHNRPSTSYDIHHTFSFSDKPRLQEQDSDGTSGIHTMEEIPSPFFSGNVV</sequence>
<protein>
    <recommendedName>
        <fullName evidence="11">Protocadherin-20</fullName>
    </recommendedName>
</protein>
<evidence type="ECO:0000256" key="11">
    <source>
        <dbReference type="ARBA" id="ARBA00072296"/>
    </source>
</evidence>
<keyword evidence="7" id="KW-0130">Cell adhesion</keyword>
<dbReference type="AlphaFoldDB" id="A0A8W8KWT8"/>
<evidence type="ECO:0000256" key="4">
    <source>
        <dbReference type="ARBA" id="ARBA00022729"/>
    </source>
</evidence>
<feature type="signal peptide" evidence="15">
    <location>
        <begin position="1"/>
        <end position="19"/>
    </location>
</feature>
<organism evidence="17 18">
    <name type="scientific">Magallana gigas</name>
    <name type="common">Pacific oyster</name>
    <name type="synonym">Crassostrea gigas</name>
    <dbReference type="NCBI Taxonomy" id="29159"/>
    <lineage>
        <taxon>Eukaryota</taxon>
        <taxon>Metazoa</taxon>
        <taxon>Spiralia</taxon>
        <taxon>Lophotrochozoa</taxon>
        <taxon>Mollusca</taxon>
        <taxon>Bivalvia</taxon>
        <taxon>Autobranchia</taxon>
        <taxon>Pteriomorphia</taxon>
        <taxon>Ostreida</taxon>
        <taxon>Ostreoidea</taxon>
        <taxon>Ostreidae</taxon>
        <taxon>Magallana</taxon>
    </lineage>
</organism>
<dbReference type="GO" id="GO:0005509">
    <property type="term" value="F:calcium ion binding"/>
    <property type="evidence" value="ECO:0007669"/>
    <property type="project" value="UniProtKB-UniRule"/>
</dbReference>
<feature type="domain" description="Cadherin" evidence="16">
    <location>
        <begin position="675"/>
        <end position="773"/>
    </location>
</feature>
<evidence type="ECO:0000256" key="12">
    <source>
        <dbReference type="PROSITE-ProRule" id="PRU00043"/>
    </source>
</evidence>
<reference evidence="17" key="1">
    <citation type="submission" date="2022-08" db="UniProtKB">
        <authorList>
            <consortium name="EnsemblMetazoa"/>
        </authorList>
    </citation>
    <scope>IDENTIFICATION</scope>
    <source>
        <strain evidence="17">05x7-T-G4-1.051#20</strain>
    </source>
</reference>
<feature type="region of interest" description="Disordered" evidence="13">
    <location>
        <begin position="886"/>
        <end position="936"/>
    </location>
</feature>
<keyword evidence="9 14" id="KW-0472">Membrane</keyword>
<dbReference type="InterPro" id="IPR013164">
    <property type="entry name" value="Cadherin_N"/>
</dbReference>
<dbReference type="SUPFAM" id="SSF49313">
    <property type="entry name" value="Cadherin-like"/>
    <property type="match status" value="7"/>
</dbReference>
<keyword evidence="18" id="KW-1185">Reference proteome</keyword>
<evidence type="ECO:0000313" key="18">
    <source>
        <dbReference type="Proteomes" id="UP000005408"/>
    </source>
</evidence>
<feature type="region of interest" description="Disordered" evidence="13">
    <location>
        <begin position="1016"/>
        <end position="1045"/>
    </location>
</feature>
<dbReference type="GO" id="GO:0007156">
    <property type="term" value="P:homophilic cell adhesion via plasma membrane adhesion molecules"/>
    <property type="evidence" value="ECO:0007669"/>
    <property type="project" value="InterPro"/>
</dbReference>
<dbReference type="Gene3D" id="2.60.40.60">
    <property type="entry name" value="Cadherins"/>
    <property type="match status" value="7"/>
</dbReference>
<dbReference type="CDD" id="cd11304">
    <property type="entry name" value="Cadherin_repeat"/>
    <property type="match status" value="7"/>
</dbReference>
<evidence type="ECO:0000256" key="14">
    <source>
        <dbReference type="SAM" id="Phobius"/>
    </source>
</evidence>
<dbReference type="PROSITE" id="PS50268">
    <property type="entry name" value="CADHERIN_2"/>
    <property type="match status" value="7"/>
</dbReference>
<dbReference type="EnsemblMetazoa" id="G24934.1">
    <property type="protein sequence ID" value="G24934.1:cds"/>
    <property type="gene ID" value="G24934"/>
</dbReference>
<dbReference type="InterPro" id="IPR020894">
    <property type="entry name" value="Cadherin_CS"/>
</dbReference>
<dbReference type="FunFam" id="2.60.40.60:FF:000092">
    <property type="entry name" value="Protocadherin 8"/>
    <property type="match status" value="1"/>
</dbReference>
<dbReference type="PROSITE" id="PS51257">
    <property type="entry name" value="PROKAR_LIPOPROTEIN"/>
    <property type="match status" value="1"/>
</dbReference>
<evidence type="ECO:0000256" key="5">
    <source>
        <dbReference type="ARBA" id="ARBA00022737"/>
    </source>
</evidence>
<name>A0A8W8KWT8_MAGGI</name>
<accession>A0A8W8KWT8</accession>
<dbReference type="OMA" id="QETHHIT"/>
<evidence type="ECO:0000256" key="9">
    <source>
        <dbReference type="ARBA" id="ARBA00023136"/>
    </source>
</evidence>
<evidence type="ECO:0000256" key="10">
    <source>
        <dbReference type="ARBA" id="ARBA00023180"/>
    </source>
</evidence>
<evidence type="ECO:0000259" key="16">
    <source>
        <dbReference type="PROSITE" id="PS50268"/>
    </source>
</evidence>
<dbReference type="PROSITE" id="PS00232">
    <property type="entry name" value="CADHERIN_1"/>
    <property type="match status" value="2"/>
</dbReference>
<evidence type="ECO:0000256" key="1">
    <source>
        <dbReference type="ARBA" id="ARBA00004251"/>
    </source>
</evidence>
<feature type="domain" description="Cadherin" evidence="16">
    <location>
        <begin position="20"/>
        <end position="135"/>
    </location>
</feature>
<comment type="subcellular location">
    <subcellularLocation>
        <location evidence="1">Cell membrane</location>
        <topology evidence="1">Single-pass type I membrane protein</topology>
    </subcellularLocation>
</comment>
<dbReference type="InterPro" id="IPR015919">
    <property type="entry name" value="Cadherin-like_sf"/>
</dbReference>
<evidence type="ECO:0000256" key="13">
    <source>
        <dbReference type="SAM" id="MobiDB-lite"/>
    </source>
</evidence>
<evidence type="ECO:0000256" key="8">
    <source>
        <dbReference type="ARBA" id="ARBA00022989"/>
    </source>
</evidence>
<feature type="domain" description="Cadherin" evidence="16">
    <location>
        <begin position="247"/>
        <end position="354"/>
    </location>
</feature>
<feature type="domain" description="Cadherin" evidence="16">
    <location>
        <begin position="463"/>
        <end position="569"/>
    </location>
</feature>
<evidence type="ECO:0000256" key="6">
    <source>
        <dbReference type="ARBA" id="ARBA00022837"/>
    </source>
</evidence>
<dbReference type="FunFam" id="2.60.40.60:FF:000007">
    <property type="entry name" value="Protocadherin alpha 2"/>
    <property type="match status" value="1"/>
</dbReference>
<dbReference type="Proteomes" id="UP000005408">
    <property type="component" value="Unassembled WGS sequence"/>
</dbReference>
<dbReference type="FunFam" id="2.60.40.60:FF:000005">
    <property type="entry name" value="Protocadherin 9"/>
    <property type="match status" value="1"/>
</dbReference>
<proteinExistence type="predicted"/>
<keyword evidence="10" id="KW-0325">Glycoprotein</keyword>
<feature type="domain" description="Cadherin" evidence="16">
    <location>
        <begin position="136"/>
        <end position="246"/>
    </location>
</feature>
<dbReference type="PANTHER" id="PTHR24028:SF146">
    <property type="entry name" value="CADHERIN 96CB, ISOFORM D-RELATED"/>
    <property type="match status" value="1"/>
</dbReference>
<keyword evidence="6 12" id="KW-0106">Calcium</keyword>
<dbReference type="FunFam" id="2.60.40.60:FF:000020">
    <property type="entry name" value="Dachsous cadherin-related 1b"/>
    <property type="match status" value="1"/>
</dbReference>
<dbReference type="PANTHER" id="PTHR24028">
    <property type="entry name" value="CADHERIN-87A"/>
    <property type="match status" value="1"/>
</dbReference>